<evidence type="ECO:0000256" key="2">
    <source>
        <dbReference type="ARBA" id="ARBA00022490"/>
    </source>
</evidence>
<organism evidence="7 8">
    <name type="scientific">Oryzias sinensis</name>
    <name type="common">Chinese medaka</name>
    <dbReference type="NCBI Taxonomy" id="183150"/>
    <lineage>
        <taxon>Eukaryota</taxon>
        <taxon>Metazoa</taxon>
        <taxon>Chordata</taxon>
        <taxon>Craniata</taxon>
        <taxon>Vertebrata</taxon>
        <taxon>Euteleostomi</taxon>
        <taxon>Actinopterygii</taxon>
        <taxon>Neopterygii</taxon>
        <taxon>Teleostei</taxon>
        <taxon>Neoteleostei</taxon>
        <taxon>Acanthomorphata</taxon>
        <taxon>Ovalentaria</taxon>
        <taxon>Atherinomorphae</taxon>
        <taxon>Beloniformes</taxon>
        <taxon>Adrianichthyidae</taxon>
        <taxon>Oryziinae</taxon>
        <taxon>Oryzias</taxon>
    </lineage>
</organism>
<name>A0A8C7ZG67_9TELE</name>
<evidence type="ECO:0000256" key="1">
    <source>
        <dbReference type="ARBA" id="ARBA00006641"/>
    </source>
</evidence>
<comment type="similarity">
    <text evidence="1">Belongs to the peptidase C15 family.</text>
</comment>
<dbReference type="PANTHER" id="PTHR23402">
    <property type="entry name" value="PROTEASE FAMILY C15 PYROGLUTAMYL-PEPTIDASE I-RELATED"/>
    <property type="match status" value="1"/>
</dbReference>
<dbReference type="GeneTree" id="ENSGT00390000015368"/>
<evidence type="ECO:0000313" key="8">
    <source>
        <dbReference type="Proteomes" id="UP000694383"/>
    </source>
</evidence>
<reference evidence="7" key="2">
    <citation type="submission" date="2025-09" db="UniProtKB">
        <authorList>
            <consortium name="Ensembl"/>
        </authorList>
    </citation>
    <scope>IDENTIFICATION</scope>
</reference>
<keyword evidence="3" id="KW-0645">Protease</keyword>
<evidence type="ECO:0000256" key="5">
    <source>
        <dbReference type="ARBA" id="ARBA00022807"/>
    </source>
</evidence>
<dbReference type="GO" id="GO:0005829">
    <property type="term" value="C:cytosol"/>
    <property type="evidence" value="ECO:0007669"/>
    <property type="project" value="InterPro"/>
</dbReference>
<evidence type="ECO:0000256" key="6">
    <source>
        <dbReference type="SAM" id="SignalP"/>
    </source>
</evidence>
<dbReference type="InterPro" id="IPR016125">
    <property type="entry name" value="Peptidase_C15-like"/>
</dbReference>
<dbReference type="InterPro" id="IPR000816">
    <property type="entry name" value="Peptidase_C15"/>
</dbReference>
<accession>A0A8C7ZG67</accession>
<evidence type="ECO:0000313" key="7">
    <source>
        <dbReference type="Ensembl" id="ENSOSIP00000042843.1"/>
    </source>
</evidence>
<keyword evidence="8" id="KW-1185">Reference proteome</keyword>
<dbReference type="GO" id="GO:0016920">
    <property type="term" value="F:pyroglutamyl-peptidase activity"/>
    <property type="evidence" value="ECO:0007669"/>
    <property type="project" value="InterPro"/>
</dbReference>
<dbReference type="AlphaFoldDB" id="A0A8C7ZG67"/>
<dbReference type="Gene3D" id="3.40.630.20">
    <property type="entry name" value="Peptidase C15, pyroglutamyl peptidase I-like"/>
    <property type="match status" value="1"/>
</dbReference>
<protein>
    <submittedName>
        <fullName evidence="7">Pyroglutamyl-peptidase I like</fullName>
    </submittedName>
</protein>
<dbReference type="Proteomes" id="UP000694383">
    <property type="component" value="Unplaced"/>
</dbReference>
<dbReference type="PANTHER" id="PTHR23402:SF1">
    <property type="entry name" value="PYROGLUTAMYL-PEPTIDASE I"/>
    <property type="match status" value="1"/>
</dbReference>
<dbReference type="InterPro" id="IPR036440">
    <property type="entry name" value="Peptidase_C15-like_sf"/>
</dbReference>
<proteinExistence type="inferred from homology"/>
<dbReference type="GO" id="GO:0006508">
    <property type="term" value="P:proteolysis"/>
    <property type="evidence" value="ECO:0007669"/>
    <property type="project" value="UniProtKB-KW"/>
</dbReference>
<feature type="chain" id="PRO_5034757635" evidence="6">
    <location>
        <begin position="18"/>
        <end position="220"/>
    </location>
</feature>
<dbReference type="Pfam" id="PF01470">
    <property type="entry name" value="Peptidase_C15"/>
    <property type="match status" value="1"/>
</dbReference>
<feature type="signal peptide" evidence="6">
    <location>
        <begin position="1"/>
        <end position="17"/>
    </location>
</feature>
<dbReference type="CDD" id="cd00501">
    <property type="entry name" value="Peptidase_C15"/>
    <property type="match status" value="1"/>
</dbReference>
<evidence type="ECO:0000256" key="3">
    <source>
        <dbReference type="ARBA" id="ARBA00022670"/>
    </source>
</evidence>
<dbReference type="Ensembl" id="ENSOSIT00000045090.1">
    <property type="protein sequence ID" value="ENSOSIP00000042843.1"/>
    <property type="gene ID" value="ENSOSIG00000020627.1"/>
</dbReference>
<keyword evidence="5" id="KW-0788">Thiol protease</keyword>
<reference evidence="7" key="1">
    <citation type="submission" date="2025-08" db="UniProtKB">
        <authorList>
            <consortium name="Ensembl"/>
        </authorList>
    </citation>
    <scope>IDENTIFICATION</scope>
</reference>
<sequence>MLMFILIFIQGFGPFKEFLVNPSWKAAQVMIKVTYFCHVTLHRHAFCQMTLQALKEAGLGEKFEVHSMEVPVSYVKTQQIITELWQSLQPKFAVHLGIARGSRVLLLEQSGRNRGYKDRDVCGFCPKSCMEGGPEKLHSIINMRAVSKHFKDTGMDVLPSADAGRFLCDFAYYCSLYHGHQRAAFIHIPSSGCLASADRLVPVLQTVILTMLQQLEDGEE</sequence>
<evidence type="ECO:0000256" key="4">
    <source>
        <dbReference type="ARBA" id="ARBA00022801"/>
    </source>
</evidence>
<keyword evidence="6" id="KW-0732">Signal</keyword>
<keyword evidence="4" id="KW-0378">Hydrolase</keyword>
<keyword evidence="2" id="KW-0963">Cytoplasm</keyword>
<dbReference type="SUPFAM" id="SSF53182">
    <property type="entry name" value="Pyrrolidone carboxyl peptidase (pyroglutamate aminopeptidase)"/>
    <property type="match status" value="1"/>
</dbReference>